<dbReference type="STRING" id="686832.A0A0C3CBY5"/>
<evidence type="ECO:0000313" key="1">
    <source>
        <dbReference type="EMBL" id="KIM41096.1"/>
    </source>
</evidence>
<keyword evidence="2" id="KW-1185">Reference proteome</keyword>
<evidence type="ECO:0000313" key="2">
    <source>
        <dbReference type="Proteomes" id="UP000053424"/>
    </source>
</evidence>
<gene>
    <name evidence="1" type="ORF">M413DRAFT_72305</name>
</gene>
<reference evidence="2" key="2">
    <citation type="submission" date="2015-01" db="EMBL/GenBank/DDBJ databases">
        <title>Evolutionary Origins and Diversification of the Mycorrhizal Mutualists.</title>
        <authorList>
            <consortium name="DOE Joint Genome Institute"/>
            <consortium name="Mycorrhizal Genomics Consortium"/>
            <person name="Kohler A."/>
            <person name="Kuo A."/>
            <person name="Nagy L.G."/>
            <person name="Floudas D."/>
            <person name="Copeland A."/>
            <person name="Barry K.W."/>
            <person name="Cichocki N."/>
            <person name="Veneault-Fourrey C."/>
            <person name="LaButti K."/>
            <person name="Lindquist E.A."/>
            <person name="Lipzen A."/>
            <person name="Lundell T."/>
            <person name="Morin E."/>
            <person name="Murat C."/>
            <person name="Riley R."/>
            <person name="Ohm R."/>
            <person name="Sun H."/>
            <person name="Tunlid A."/>
            <person name="Henrissat B."/>
            <person name="Grigoriev I.V."/>
            <person name="Hibbett D.S."/>
            <person name="Martin F."/>
        </authorList>
    </citation>
    <scope>NUCLEOTIDE SEQUENCE [LARGE SCALE GENOMIC DNA]</scope>
    <source>
        <strain evidence="2">h7</strain>
    </source>
</reference>
<dbReference type="OrthoDB" id="3208495at2759"/>
<dbReference type="Pfam" id="PF18759">
    <property type="entry name" value="Plavaka"/>
    <property type="match status" value="1"/>
</dbReference>
<dbReference type="AlphaFoldDB" id="A0A0C3CBY5"/>
<reference evidence="1 2" key="1">
    <citation type="submission" date="2014-04" db="EMBL/GenBank/DDBJ databases">
        <authorList>
            <consortium name="DOE Joint Genome Institute"/>
            <person name="Kuo A."/>
            <person name="Gay G."/>
            <person name="Dore J."/>
            <person name="Kohler A."/>
            <person name="Nagy L.G."/>
            <person name="Floudas D."/>
            <person name="Copeland A."/>
            <person name="Barry K.W."/>
            <person name="Cichocki N."/>
            <person name="Veneault-Fourrey C."/>
            <person name="LaButti K."/>
            <person name="Lindquist E.A."/>
            <person name="Lipzen A."/>
            <person name="Lundell T."/>
            <person name="Morin E."/>
            <person name="Murat C."/>
            <person name="Sun H."/>
            <person name="Tunlid A."/>
            <person name="Henrissat B."/>
            <person name="Grigoriev I.V."/>
            <person name="Hibbett D.S."/>
            <person name="Martin F."/>
            <person name="Nordberg H.P."/>
            <person name="Cantor M.N."/>
            <person name="Hua S.X."/>
        </authorList>
    </citation>
    <scope>NUCLEOTIDE SEQUENCE [LARGE SCALE GENOMIC DNA]</scope>
    <source>
        <strain evidence="2">h7</strain>
    </source>
</reference>
<dbReference type="Proteomes" id="UP000053424">
    <property type="component" value="Unassembled WGS sequence"/>
</dbReference>
<organism evidence="1 2">
    <name type="scientific">Hebeloma cylindrosporum</name>
    <dbReference type="NCBI Taxonomy" id="76867"/>
    <lineage>
        <taxon>Eukaryota</taxon>
        <taxon>Fungi</taxon>
        <taxon>Dikarya</taxon>
        <taxon>Basidiomycota</taxon>
        <taxon>Agaricomycotina</taxon>
        <taxon>Agaricomycetes</taxon>
        <taxon>Agaricomycetidae</taxon>
        <taxon>Agaricales</taxon>
        <taxon>Agaricineae</taxon>
        <taxon>Hymenogastraceae</taxon>
        <taxon>Hebeloma</taxon>
    </lineage>
</organism>
<dbReference type="EMBL" id="KN831781">
    <property type="protein sequence ID" value="KIM41096.1"/>
    <property type="molecule type" value="Genomic_DNA"/>
</dbReference>
<sequence length="426" mass="48225">MNNGKTSKSEAEVTSFIETVIQASDFNKDDLIDFDAHRENKRLDDALSKAALKAQFAESSVDILVPSGNPAIPAKPFTVHGLLHRSLTSVIRDAFNDPLAHLLHLSPFKLLHINPVTKKEERIHGELYTSDSFIEENEQVQRRGKLPPDDLGCKREKVVAALMVSSDATHLTDFGNAKAWPGYVMLGNLSKYIRSLPNSGAMHHLAYFPSLPDSFTDFASGFHCKWRTQKQQILTHCRRELMHAVWNKILDDDFIHAYHYGIVIKCLDGVERRIYPRFFTYSADYPEKVLLATIRDKGSCPCPRCLIAKSKLDGLGLRRDISIRVTKFREFMADRVEIARKAIYTFAKSIRSTVVENLLKDFSGVPTVNAFVNRLGPDFNPSRILVVDLLHEFELGVWKSLFTHLIRILHAAGRGSDDIVVQLDQR</sequence>
<name>A0A0C3CBY5_HEBCY</name>
<dbReference type="HOGENOM" id="CLU_002498_2_0_1"/>
<protein>
    <submittedName>
        <fullName evidence="1">Uncharacterized protein</fullName>
    </submittedName>
</protein>
<dbReference type="InterPro" id="IPR041078">
    <property type="entry name" value="Plavaka"/>
</dbReference>
<proteinExistence type="predicted"/>
<accession>A0A0C3CBY5</accession>